<sequence>MGVEVPQQNNGVPGRGIIQHPRQGHQEGRAENDSQRPIPNTKAQGCDPLIQWGKPQHETAELGGNKQTHTSPPPLPVGHSRVEESPAPLKEMGSRAYAVRGGEPAISRRYRSTSRKVSGSFPPSEVTFHVPRASLSIRGLGHRGLCLRLSPNPLCTGPSRFPLQVVGPLGDGLASLIRAWPGRVLRGATRPPGALRRVPTPGLAPGWDPGSAVPGDVTCLDIY</sequence>
<evidence type="ECO:0000313" key="2">
    <source>
        <dbReference type="EMBL" id="KAK5621519.1"/>
    </source>
</evidence>
<reference evidence="2 3" key="1">
    <citation type="submission" date="2021-06" db="EMBL/GenBank/DDBJ databases">
        <authorList>
            <person name="Palmer J.M."/>
        </authorList>
    </citation>
    <scope>NUCLEOTIDE SEQUENCE [LARGE SCALE GENOMIC DNA]</scope>
    <source>
        <strain evidence="2 3">MEX-2019</strain>
        <tissue evidence="2">Muscle</tissue>
    </source>
</reference>
<dbReference type="EMBL" id="JAHHUM010000301">
    <property type="protein sequence ID" value="KAK5621519.1"/>
    <property type="molecule type" value="Genomic_DNA"/>
</dbReference>
<evidence type="ECO:0000256" key="1">
    <source>
        <dbReference type="SAM" id="MobiDB-lite"/>
    </source>
</evidence>
<gene>
    <name evidence="2" type="ORF">CRENBAI_002850</name>
</gene>
<accession>A0AAV9SL27</accession>
<feature type="compositionally biased region" description="Polar residues" evidence="1">
    <location>
        <begin position="1"/>
        <end position="11"/>
    </location>
</feature>
<dbReference type="AlphaFoldDB" id="A0AAV9SL27"/>
<feature type="compositionally biased region" description="Basic and acidic residues" evidence="1">
    <location>
        <begin position="24"/>
        <end position="34"/>
    </location>
</feature>
<name>A0AAV9SL27_9TELE</name>
<organism evidence="2 3">
    <name type="scientific">Crenichthys baileyi</name>
    <name type="common">White River springfish</name>
    <dbReference type="NCBI Taxonomy" id="28760"/>
    <lineage>
        <taxon>Eukaryota</taxon>
        <taxon>Metazoa</taxon>
        <taxon>Chordata</taxon>
        <taxon>Craniata</taxon>
        <taxon>Vertebrata</taxon>
        <taxon>Euteleostomi</taxon>
        <taxon>Actinopterygii</taxon>
        <taxon>Neopterygii</taxon>
        <taxon>Teleostei</taxon>
        <taxon>Neoteleostei</taxon>
        <taxon>Acanthomorphata</taxon>
        <taxon>Ovalentaria</taxon>
        <taxon>Atherinomorphae</taxon>
        <taxon>Cyprinodontiformes</taxon>
        <taxon>Goodeidae</taxon>
        <taxon>Crenichthys</taxon>
    </lineage>
</organism>
<comment type="caution">
    <text evidence="2">The sequence shown here is derived from an EMBL/GenBank/DDBJ whole genome shotgun (WGS) entry which is preliminary data.</text>
</comment>
<keyword evidence="3" id="KW-1185">Reference proteome</keyword>
<feature type="region of interest" description="Disordered" evidence="1">
    <location>
        <begin position="1"/>
        <end position="96"/>
    </location>
</feature>
<evidence type="ECO:0000313" key="3">
    <source>
        <dbReference type="Proteomes" id="UP001311232"/>
    </source>
</evidence>
<dbReference type="Proteomes" id="UP001311232">
    <property type="component" value="Unassembled WGS sequence"/>
</dbReference>
<proteinExistence type="predicted"/>
<protein>
    <submittedName>
        <fullName evidence="2">Uncharacterized protein</fullName>
    </submittedName>
</protein>